<evidence type="ECO:0000313" key="2">
    <source>
        <dbReference type="EMBL" id="KAF9522440.1"/>
    </source>
</evidence>
<feature type="non-terminal residue" evidence="2">
    <location>
        <position position="1"/>
    </location>
</feature>
<organism evidence="2 3">
    <name type="scientific">Crepidotus variabilis</name>
    <dbReference type="NCBI Taxonomy" id="179855"/>
    <lineage>
        <taxon>Eukaryota</taxon>
        <taxon>Fungi</taxon>
        <taxon>Dikarya</taxon>
        <taxon>Basidiomycota</taxon>
        <taxon>Agaricomycotina</taxon>
        <taxon>Agaricomycetes</taxon>
        <taxon>Agaricomycetidae</taxon>
        <taxon>Agaricales</taxon>
        <taxon>Agaricineae</taxon>
        <taxon>Crepidotaceae</taxon>
        <taxon>Crepidotus</taxon>
    </lineage>
</organism>
<feature type="region of interest" description="Disordered" evidence="1">
    <location>
        <begin position="1"/>
        <end position="80"/>
    </location>
</feature>
<feature type="compositionally biased region" description="Basic and acidic residues" evidence="1">
    <location>
        <begin position="1"/>
        <end position="10"/>
    </location>
</feature>
<gene>
    <name evidence="2" type="ORF">CPB83DRAFT_739202</name>
</gene>
<feature type="region of interest" description="Disordered" evidence="1">
    <location>
        <begin position="182"/>
        <end position="220"/>
    </location>
</feature>
<dbReference type="Proteomes" id="UP000807306">
    <property type="component" value="Unassembled WGS sequence"/>
</dbReference>
<dbReference type="AlphaFoldDB" id="A0A9P6JIX0"/>
<protein>
    <submittedName>
        <fullName evidence="2">Uncharacterized protein</fullName>
    </submittedName>
</protein>
<accession>A0A9P6JIX0</accession>
<evidence type="ECO:0000256" key="1">
    <source>
        <dbReference type="SAM" id="MobiDB-lite"/>
    </source>
</evidence>
<keyword evidence="3" id="KW-1185">Reference proteome</keyword>
<dbReference type="EMBL" id="MU157945">
    <property type="protein sequence ID" value="KAF9522440.1"/>
    <property type="molecule type" value="Genomic_DNA"/>
</dbReference>
<dbReference type="Gene3D" id="3.60.130.30">
    <property type="match status" value="1"/>
</dbReference>
<evidence type="ECO:0000313" key="3">
    <source>
        <dbReference type="Proteomes" id="UP000807306"/>
    </source>
</evidence>
<reference evidence="2" key="1">
    <citation type="submission" date="2020-11" db="EMBL/GenBank/DDBJ databases">
        <authorList>
            <consortium name="DOE Joint Genome Institute"/>
            <person name="Ahrendt S."/>
            <person name="Riley R."/>
            <person name="Andreopoulos W."/>
            <person name="Labutti K."/>
            <person name="Pangilinan J."/>
            <person name="Ruiz-Duenas F.J."/>
            <person name="Barrasa J.M."/>
            <person name="Sanchez-Garcia M."/>
            <person name="Camarero S."/>
            <person name="Miyauchi S."/>
            <person name="Serrano A."/>
            <person name="Linde D."/>
            <person name="Babiker R."/>
            <person name="Drula E."/>
            <person name="Ayuso-Fernandez I."/>
            <person name="Pacheco R."/>
            <person name="Padilla G."/>
            <person name="Ferreira P."/>
            <person name="Barriuso J."/>
            <person name="Kellner H."/>
            <person name="Castanera R."/>
            <person name="Alfaro M."/>
            <person name="Ramirez L."/>
            <person name="Pisabarro A.G."/>
            <person name="Kuo A."/>
            <person name="Tritt A."/>
            <person name="Lipzen A."/>
            <person name="He G."/>
            <person name="Yan M."/>
            <person name="Ng V."/>
            <person name="Cullen D."/>
            <person name="Martin F."/>
            <person name="Rosso M.-N."/>
            <person name="Henrissat B."/>
            <person name="Hibbett D."/>
            <person name="Martinez A.T."/>
            <person name="Grigoriev I.V."/>
        </authorList>
    </citation>
    <scope>NUCLEOTIDE SEQUENCE</scope>
    <source>
        <strain evidence="2">CBS 506.95</strain>
    </source>
</reference>
<feature type="non-terminal residue" evidence="2">
    <location>
        <position position="429"/>
    </location>
</feature>
<proteinExistence type="predicted"/>
<dbReference type="OrthoDB" id="3025143at2759"/>
<sequence length="429" mass="47815">AEIEPPRRPSDQPGPCQGSTTEPPRPTPNVTDSQPPTERMMKRKAASQAHARQNKKKKEEKKKEARHLADGVYSNPPPREKANNKYFAMAKPILTNVKVSAADVTSTGFTGMRNPKAELKGVGYEGTQRMLKDKRVYTLDELVGDGSVFGFQHIKWDGKTPRPLVDVDGLLFGVAGGQPNDANWNKQQLGGAKKLSEARETSSNANSDQTPRRGDFKTMRCGISHGGGQTRPMNLKNTGRNLKTIERLNGDLFFRTLAGFTSSVFQHWVPKLHQHYNEELRKLFKHDSSLKPTFETVFTATTYNLGPQTLCLPHIDFANLAYGWCSVTALGNFKHETGGQLILWECGLVIDFPPGSTILFTSALIHHSNTAIGDGEERYSFTQYTAGALFRWVAHGFQKVEEYRKSLESEELAALDKLNSERWGRGLLL</sequence>
<name>A0A9P6JIX0_9AGAR</name>
<feature type="compositionally biased region" description="Polar residues" evidence="1">
    <location>
        <begin position="17"/>
        <end position="36"/>
    </location>
</feature>
<comment type="caution">
    <text evidence="2">The sequence shown here is derived from an EMBL/GenBank/DDBJ whole genome shotgun (WGS) entry which is preliminary data.</text>
</comment>